<evidence type="ECO:0000259" key="8">
    <source>
        <dbReference type="PROSITE" id="PS51230"/>
    </source>
</evidence>
<evidence type="ECO:0000313" key="9">
    <source>
        <dbReference type="Proteomes" id="UP000887565"/>
    </source>
</evidence>
<feature type="compositionally biased region" description="Low complexity" evidence="7">
    <location>
        <begin position="42"/>
        <end position="57"/>
    </location>
</feature>
<evidence type="ECO:0000256" key="4">
    <source>
        <dbReference type="ARBA" id="ARBA00023212"/>
    </source>
</evidence>
<dbReference type="WBParaSite" id="nRc.2.0.1.t15595-RA">
    <property type="protein sequence ID" value="nRc.2.0.1.t15595-RA"/>
    <property type="gene ID" value="nRc.2.0.1.g15595"/>
</dbReference>
<dbReference type="GO" id="GO:0005874">
    <property type="term" value="C:microtubule"/>
    <property type="evidence" value="ECO:0007669"/>
    <property type="project" value="UniProtKB-KW"/>
</dbReference>
<dbReference type="GO" id="GO:0008017">
    <property type="term" value="F:microtubule binding"/>
    <property type="evidence" value="ECO:0007669"/>
    <property type="project" value="InterPro"/>
</dbReference>
<dbReference type="PANTHER" id="PTHR10623">
    <property type="entry name" value="MICROTUBULE-ASSOCIATED PROTEIN RP/EB FAMILY MEMBER"/>
    <property type="match status" value="1"/>
</dbReference>
<protein>
    <submittedName>
        <fullName evidence="10">EB1 C-terminal domain-containing protein</fullName>
    </submittedName>
</protein>
<keyword evidence="2" id="KW-0963">Cytoplasm</keyword>
<reference evidence="10" key="1">
    <citation type="submission" date="2022-11" db="UniProtKB">
        <authorList>
            <consortium name="WormBaseParasite"/>
        </authorList>
    </citation>
    <scope>IDENTIFICATION</scope>
</reference>
<dbReference type="PROSITE" id="PS51230">
    <property type="entry name" value="EB1_C"/>
    <property type="match status" value="1"/>
</dbReference>
<evidence type="ECO:0000313" key="10">
    <source>
        <dbReference type="WBParaSite" id="nRc.2.0.1.t15595-RA"/>
    </source>
</evidence>
<keyword evidence="9" id="KW-1185">Reference proteome</keyword>
<dbReference type="Gene3D" id="1.20.5.1430">
    <property type="match status" value="1"/>
</dbReference>
<dbReference type="AlphaFoldDB" id="A0A915INZ3"/>
<evidence type="ECO:0000256" key="6">
    <source>
        <dbReference type="SAM" id="Coils"/>
    </source>
</evidence>
<feature type="region of interest" description="Disordered" evidence="7">
    <location>
        <begin position="1"/>
        <end position="65"/>
    </location>
</feature>
<name>A0A915INZ3_ROMCU</name>
<accession>A0A915INZ3</accession>
<feature type="coiled-coil region" evidence="6">
    <location>
        <begin position="66"/>
        <end position="93"/>
    </location>
</feature>
<dbReference type="InterPro" id="IPR004953">
    <property type="entry name" value="EB1_C"/>
</dbReference>
<evidence type="ECO:0000256" key="1">
    <source>
        <dbReference type="ARBA" id="ARBA00004245"/>
    </source>
</evidence>
<comment type="subcellular location">
    <subcellularLocation>
        <location evidence="1">Cytoplasm</location>
        <location evidence="1">Cytoskeleton</location>
    </subcellularLocation>
</comment>
<dbReference type="SUPFAM" id="SSF140612">
    <property type="entry name" value="EB1 dimerisation domain-like"/>
    <property type="match status" value="1"/>
</dbReference>
<evidence type="ECO:0000256" key="7">
    <source>
        <dbReference type="SAM" id="MobiDB-lite"/>
    </source>
</evidence>
<dbReference type="Pfam" id="PF03271">
    <property type="entry name" value="EB1"/>
    <property type="match status" value="1"/>
</dbReference>
<evidence type="ECO:0000256" key="3">
    <source>
        <dbReference type="ARBA" id="ARBA00022701"/>
    </source>
</evidence>
<feature type="domain" description="EB1 C-terminal" evidence="8">
    <location>
        <begin position="65"/>
        <end position="135"/>
    </location>
</feature>
<dbReference type="InterPro" id="IPR036133">
    <property type="entry name" value="EB1_C_sf"/>
</dbReference>
<dbReference type="InterPro" id="IPR027328">
    <property type="entry name" value="MAPRE"/>
</dbReference>
<organism evidence="9 10">
    <name type="scientific">Romanomermis culicivorax</name>
    <name type="common">Nematode worm</name>
    <dbReference type="NCBI Taxonomy" id="13658"/>
    <lineage>
        <taxon>Eukaryota</taxon>
        <taxon>Metazoa</taxon>
        <taxon>Ecdysozoa</taxon>
        <taxon>Nematoda</taxon>
        <taxon>Enoplea</taxon>
        <taxon>Dorylaimia</taxon>
        <taxon>Mermithida</taxon>
        <taxon>Mermithoidea</taxon>
        <taxon>Mermithidae</taxon>
        <taxon>Romanomermis</taxon>
    </lineage>
</organism>
<evidence type="ECO:0000256" key="2">
    <source>
        <dbReference type="ARBA" id="ARBA00022490"/>
    </source>
</evidence>
<keyword evidence="6" id="KW-0175">Coiled coil</keyword>
<sequence>MEHLTEVAPIVNKSSPSQVATKSTAQHQNNGNGAAPFPKGPASKAGSSISGSSSKLSNQRQPDANILQLQNQINELTERNKEYETVVESLEKERDFYFGKLRQIEISAQENEENEKIEIAKILEILYATEEGFAAPESTEAENGANEEY</sequence>
<dbReference type="FunFam" id="1.20.5.1430:FF:000001">
    <property type="entry name" value="microtubule-associated protein RP/EB family member 1"/>
    <property type="match status" value="1"/>
</dbReference>
<keyword evidence="3 5" id="KW-0493">Microtubule</keyword>
<dbReference type="OMA" id="CESAQHI"/>
<feature type="compositionally biased region" description="Polar residues" evidence="7">
    <location>
        <begin position="12"/>
        <end position="32"/>
    </location>
</feature>
<evidence type="ECO:0000256" key="5">
    <source>
        <dbReference type="PROSITE-ProRule" id="PRU00576"/>
    </source>
</evidence>
<dbReference type="Proteomes" id="UP000887565">
    <property type="component" value="Unplaced"/>
</dbReference>
<keyword evidence="4" id="KW-0206">Cytoskeleton</keyword>
<proteinExistence type="predicted"/>